<gene>
    <name evidence="3" type="ORF">SD70_23075</name>
</gene>
<reference evidence="3 4" key="1">
    <citation type="submission" date="2014-12" db="EMBL/GenBank/DDBJ databases">
        <title>Draft genome sequence of Paenibacillus kamchatkensis strain B-2647.</title>
        <authorList>
            <person name="Karlyshev A.V."/>
            <person name="Kudryashova E.B."/>
        </authorList>
    </citation>
    <scope>NUCLEOTIDE SEQUENCE [LARGE SCALE GENOMIC DNA]</scope>
    <source>
        <strain evidence="3 4">VKM B-2647</strain>
    </source>
</reference>
<feature type="transmembrane region" description="Helical" evidence="1">
    <location>
        <begin position="30"/>
        <end position="50"/>
    </location>
</feature>
<accession>A0ABR5AD17</accession>
<feature type="transmembrane region" description="Helical" evidence="1">
    <location>
        <begin position="7"/>
        <end position="24"/>
    </location>
</feature>
<sequence>MHIRNGLSALIGLLFMLAPWWFDFSHIEGAVIGSLAAGFVQAVSSILAVGKTGWKSWPNWLSLIAGVWFIIFPFAFDLGVILAIMYLAFGIVTVLLNYYNMNGEIE</sequence>
<feature type="transmembrane region" description="Helical" evidence="1">
    <location>
        <begin position="81"/>
        <end position="99"/>
    </location>
</feature>
<protein>
    <submittedName>
        <fullName evidence="3">Membrane protein</fullName>
    </submittedName>
</protein>
<name>A0ABR5AD17_9BACL</name>
<organism evidence="3 4">
    <name type="scientific">Gordoniibacillus kamchatkensis</name>
    <dbReference type="NCBI Taxonomy" id="1590651"/>
    <lineage>
        <taxon>Bacteria</taxon>
        <taxon>Bacillati</taxon>
        <taxon>Bacillota</taxon>
        <taxon>Bacilli</taxon>
        <taxon>Bacillales</taxon>
        <taxon>Paenibacillaceae</taxon>
        <taxon>Gordoniibacillus</taxon>
    </lineage>
</organism>
<feature type="transmembrane region" description="Helical" evidence="1">
    <location>
        <begin position="57"/>
        <end position="75"/>
    </location>
</feature>
<comment type="caution">
    <text evidence="3">The sequence shown here is derived from an EMBL/GenBank/DDBJ whole genome shotgun (WGS) entry which is preliminary data.</text>
</comment>
<dbReference type="RefSeq" id="WP_041050093.1">
    <property type="nucleotide sequence ID" value="NZ_JXAK01000047.1"/>
</dbReference>
<keyword evidence="4" id="KW-1185">Reference proteome</keyword>
<dbReference type="EMBL" id="JXAK01000047">
    <property type="protein sequence ID" value="KIL38939.1"/>
    <property type="molecule type" value="Genomic_DNA"/>
</dbReference>
<keyword evidence="1" id="KW-0812">Transmembrane</keyword>
<dbReference type="InterPro" id="IPR005530">
    <property type="entry name" value="SPW"/>
</dbReference>
<keyword evidence="1" id="KW-1133">Transmembrane helix</keyword>
<evidence type="ECO:0000259" key="2">
    <source>
        <dbReference type="Pfam" id="PF03779"/>
    </source>
</evidence>
<evidence type="ECO:0000313" key="3">
    <source>
        <dbReference type="EMBL" id="KIL38939.1"/>
    </source>
</evidence>
<dbReference type="Pfam" id="PF03779">
    <property type="entry name" value="SPW"/>
    <property type="match status" value="1"/>
</dbReference>
<feature type="domain" description="SPW repeat-containing integral membrane" evidence="2">
    <location>
        <begin position="4"/>
        <end position="97"/>
    </location>
</feature>
<dbReference type="Proteomes" id="UP000031967">
    <property type="component" value="Unassembled WGS sequence"/>
</dbReference>
<proteinExistence type="predicted"/>
<evidence type="ECO:0000313" key="4">
    <source>
        <dbReference type="Proteomes" id="UP000031967"/>
    </source>
</evidence>
<evidence type="ECO:0000256" key="1">
    <source>
        <dbReference type="SAM" id="Phobius"/>
    </source>
</evidence>
<keyword evidence="1" id="KW-0472">Membrane</keyword>